<proteinExistence type="predicted"/>
<feature type="domain" description="RCK N-terminal" evidence="2">
    <location>
        <begin position="128"/>
        <end position="247"/>
    </location>
</feature>
<dbReference type="InterPro" id="IPR036291">
    <property type="entry name" value="NAD(P)-bd_dom_sf"/>
</dbReference>
<dbReference type="InterPro" id="IPR050721">
    <property type="entry name" value="Trk_Ktr_HKT_K-transport"/>
</dbReference>
<feature type="transmembrane region" description="Helical" evidence="1">
    <location>
        <begin position="89"/>
        <end position="107"/>
    </location>
</feature>
<dbReference type="InterPro" id="IPR006037">
    <property type="entry name" value="RCK_C"/>
</dbReference>
<feature type="transmembrane region" description="Helical" evidence="1">
    <location>
        <begin position="62"/>
        <end position="82"/>
    </location>
</feature>
<dbReference type="GO" id="GO:0008324">
    <property type="term" value="F:monoatomic cation transmembrane transporter activity"/>
    <property type="evidence" value="ECO:0007669"/>
    <property type="project" value="InterPro"/>
</dbReference>
<keyword evidence="4" id="KW-0406">Ion transport</keyword>
<protein>
    <submittedName>
        <fullName evidence="4">Potassium channel protein</fullName>
    </submittedName>
</protein>
<dbReference type="SUPFAM" id="SSF116726">
    <property type="entry name" value="TrkA C-terminal domain-like"/>
    <property type="match status" value="1"/>
</dbReference>
<evidence type="ECO:0000313" key="4">
    <source>
        <dbReference type="EMBL" id="QTD52571.1"/>
    </source>
</evidence>
<evidence type="ECO:0000259" key="2">
    <source>
        <dbReference type="PROSITE" id="PS51201"/>
    </source>
</evidence>
<name>A0A8A4TTZ5_SULCO</name>
<organism evidence="4 5">
    <name type="scientific">Sulfidibacter corallicola</name>
    <dbReference type="NCBI Taxonomy" id="2818388"/>
    <lineage>
        <taxon>Bacteria</taxon>
        <taxon>Pseudomonadati</taxon>
        <taxon>Acidobacteriota</taxon>
        <taxon>Holophagae</taxon>
        <taxon>Acanthopleuribacterales</taxon>
        <taxon>Acanthopleuribacteraceae</taxon>
        <taxon>Sulfidibacter</taxon>
    </lineage>
</organism>
<dbReference type="EMBL" id="CP071793">
    <property type="protein sequence ID" value="QTD52571.1"/>
    <property type="molecule type" value="Genomic_DNA"/>
</dbReference>
<gene>
    <name evidence="4" type="ORF">J3U87_08865</name>
</gene>
<dbReference type="InterPro" id="IPR036721">
    <property type="entry name" value="RCK_C_sf"/>
</dbReference>
<evidence type="ECO:0000313" key="5">
    <source>
        <dbReference type="Proteomes" id="UP000663929"/>
    </source>
</evidence>
<dbReference type="PROSITE" id="PS51201">
    <property type="entry name" value="RCK_N"/>
    <property type="match status" value="1"/>
</dbReference>
<keyword evidence="4" id="KW-0407">Ion channel</keyword>
<reference evidence="4" key="1">
    <citation type="submission" date="2021-03" db="EMBL/GenBank/DDBJ databases">
        <title>Acanthopleuribacteraceae sp. M133.</title>
        <authorList>
            <person name="Wang G."/>
        </authorList>
    </citation>
    <scope>NUCLEOTIDE SEQUENCE</scope>
    <source>
        <strain evidence="4">M133</strain>
    </source>
</reference>
<sequence>MITRKLPRWLNRIRRPILAYFRMPGSLGFGLLLLTFLVIFAGSVLDLKLTYVHPETGKGLDWIGALYTVFMLLVFESPLPLPQSPITRLAFFLVPISGFLVLGQGVFRLGNTMLKRDLWEKVMASTYSEHTIVCGLGKISIRVIQRILDLRHEVVVIENNRDNQYLEQLRRLRVPVIFGDAHRPDTLESANIRAAEAIVPCTSDDMTNLSIALEARRMVPGMKVVLRMADTRLAENVRSGFDIHTAFSIPEIAAPAFAAASTQAPLDHAIAFDEGNRRNLITITKFNLVPESILVGYTVGQLEDQFEVAVIALSRKGEFLLHPRDDVLLLAGCRFVVSASIETLNQLARLTPPAREYDHYLKGTWKISDQI</sequence>
<dbReference type="SUPFAM" id="SSF51735">
    <property type="entry name" value="NAD(P)-binding Rossmann-fold domains"/>
    <property type="match status" value="1"/>
</dbReference>
<dbReference type="RefSeq" id="WP_237382677.1">
    <property type="nucleotide sequence ID" value="NZ_CP071793.1"/>
</dbReference>
<dbReference type="AlphaFoldDB" id="A0A8A4TTZ5"/>
<dbReference type="PROSITE" id="PS51202">
    <property type="entry name" value="RCK_C"/>
    <property type="match status" value="1"/>
</dbReference>
<keyword evidence="4" id="KW-0813">Transport</keyword>
<dbReference type="InterPro" id="IPR003148">
    <property type="entry name" value="RCK_N"/>
</dbReference>
<dbReference type="Proteomes" id="UP000663929">
    <property type="component" value="Chromosome"/>
</dbReference>
<accession>A0A8A4TTZ5</accession>
<dbReference type="Pfam" id="PF02254">
    <property type="entry name" value="TrkA_N"/>
    <property type="match status" value="1"/>
</dbReference>
<dbReference type="PANTHER" id="PTHR43833:SF11">
    <property type="entry name" value="VOLTAGE-GATED POTASSIUM CHANNEL KCH"/>
    <property type="match status" value="1"/>
</dbReference>
<keyword evidence="5" id="KW-1185">Reference proteome</keyword>
<feature type="domain" description="RCK C-terminal" evidence="3">
    <location>
        <begin position="270"/>
        <end position="353"/>
    </location>
</feature>
<evidence type="ECO:0000256" key="1">
    <source>
        <dbReference type="SAM" id="Phobius"/>
    </source>
</evidence>
<dbReference type="Gene3D" id="3.30.70.1450">
    <property type="entry name" value="Regulator of K+ conductance, C-terminal domain"/>
    <property type="match status" value="1"/>
</dbReference>
<keyword evidence="1" id="KW-1133">Transmembrane helix</keyword>
<dbReference type="Pfam" id="PF02080">
    <property type="entry name" value="TrkA_C"/>
    <property type="match status" value="1"/>
</dbReference>
<dbReference type="KEGG" id="scor:J3U87_08865"/>
<dbReference type="GO" id="GO:0006813">
    <property type="term" value="P:potassium ion transport"/>
    <property type="evidence" value="ECO:0007669"/>
    <property type="project" value="InterPro"/>
</dbReference>
<dbReference type="Gene3D" id="3.40.50.720">
    <property type="entry name" value="NAD(P)-binding Rossmann-like Domain"/>
    <property type="match status" value="1"/>
</dbReference>
<keyword evidence="1" id="KW-0812">Transmembrane</keyword>
<keyword evidence="1" id="KW-0472">Membrane</keyword>
<evidence type="ECO:0000259" key="3">
    <source>
        <dbReference type="PROSITE" id="PS51202"/>
    </source>
</evidence>
<feature type="transmembrane region" description="Helical" evidence="1">
    <location>
        <begin position="21"/>
        <end position="42"/>
    </location>
</feature>
<dbReference type="PANTHER" id="PTHR43833">
    <property type="entry name" value="POTASSIUM CHANNEL PROTEIN 2-RELATED-RELATED"/>
    <property type="match status" value="1"/>
</dbReference>